<organism evidence="2 3">
    <name type="scientific">Crotalaria pallida</name>
    <name type="common">Smooth rattlebox</name>
    <name type="synonym">Crotalaria striata</name>
    <dbReference type="NCBI Taxonomy" id="3830"/>
    <lineage>
        <taxon>Eukaryota</taxon>
        <taxon>Viridiplantae</taxon>
        <taxon>Streptophyta</taxon>
        <taxon>Embryophyta</taxon>
        <taxon>Tracheophyta</taxon>
        <taxon>Spermatophyta</taxon>
        <taxon>Magnoliopsida</taxon>
        <taxon>eudicotyledons</taxon>
        <taxon>Gunneridae</taxon>
        <taxon>Pentapetalae</taxon>
        <taxon>rosids</taxon>
        <taxon>fabids</taxon>
        <taxon>Fabales</taxon>
        <taxon>Fabaceae</taxon>
        <taxon>Papilionoideae</taxon>
        <taxon>50 kb inversion clade</taxon>
        <taxon>genistoids sensu lato</taxon>
        <taxon>core genistoids</taxon>
        <taxon>Crotalarieae</taxon>
        <taxon>Crotalaria</taxon>
    </lineage>
</organism>
<name>A0AAN9HRU0_CROPI</name>
<evidence type="ECO:0000313" key="3">
    <source>
        <dbReference type="Proteomes" id="UP001372338"/>
    </source>
</evidence>
<proteinExistence type="predicted"/>
<reference evidence="2 3" key="1">
    <citation type="submission" date="2024-01" db="EMBL/GenBank/DDBJ databases">
        <title>The genomes of 5 underutilized Papilionoideae crops provide insights into root nodulation and disease resistanc.</title>
        <authorList>
            <person name="Yuan L."/>
        </authorList>
    </citation>
    <scope>NUCLEOTIDE SEQUENCE [LARGE SCALE GENOMIC DNA]</scope>
    <source>
        <strain evidence="2">ZHUSHIDOU_FW_LH</strain>
        <tissue evidence="2">Leaf</tissue>
    </source>
</reference>
<dbReference type="EMBL" id="JAYWIO010000008">
    <property type="protein sequence ID" value="KAK7245747.1"/>
    <property type="molecule type" value="Genomic_DNA"/>
</dbReference>
<feature type="region of interest" description="Disordered" evidence="1">
    <location>
        <begin position="1"/>
        <end position="48"/>
    </location>
</feature>
<dbReference type="InterPro" id="IPR009069">
    <property type="entry name" value="Cys_alpha_HP_mot_SF"/>
</dbReference>
<evidence type="ECO:0000256" key="1">
    <source>
        <dbReference type="SAM" id="MobiDB-lite"/>
    </source>
</evidence>
<sequence length="95" mass="10735">MSAFSEQVAAGNTMDQPPPNQNGEKPLAVAPPSQPLHQSDTDEDDENVKQLDECSSLYILMQDCVVRSNRNWKECQSEIQALRECSERRNKKKAE</sequence>
<dbReference type="AlphaFoldDB" id="A0AAN9HRU0"/>
<accession>A0AAN9HRU0</accession>
<dbReference type="SUPFAM" id="SSF47072">
    <property type="entry name" value="Cysteine alpha-hairpin motif"/>
    <property type="match status" value="1"/>
</dbReference>
<keyword evidence="3" id="KW-1185">Reference proteome</keyword>
<protein>
    <submittedName>
        <fullName evidence="2">Uncharacterized protein</fullName>
    </submittedName>
</protein>
<gene>
    <name evidence="2" type="ORF">RIF29_40596</name>
</gene>
<dbReference type="Proteomes" id="UP001372338">
    <property type="component" value="Unassembled WGS sequence"/>
</dbReference>
<dbReference type="PANTHER" id="PTHR48236:SF1">
    <property type="entry name" value="COX19-LIKE CHCH FAMILY PROTEIN"/>
    <property type="match status" value="1"/>
</dbReference>
<dbReference type="PANTHER" id="PTHR48236">
    <property type="entry name" value="COX19-LIKE CHCH FAMILY PROTEIN"/>
    <property type="match status" value="1"/>
</dbReference>
<comment type="caution">
    <text evidence="2">The sequence shown here is derived from an EMBL/GenBank/DDBJ whole genome shotgun (WGS) entry which is preliminary data.</text>
</comment>
<dbReference type="PROSITE" id="PS51808">
    <property type="entry name" value="CHCH"/>
    <property type="match status" value="1"/>
</dbReference>
<evidence type="ECO:0000313" key="2">
    <source>
        <dbReference type="EMBL" id="KAK7245747.1"/>
    </source>
</evidence>